<dbReference type="Pfam" id="PF03739">
    <property type="entry name" value="LptF_LptG"/>
    <property type="match status" value="1"/>
</dbReference>
<dbReference type="PANTHER" id="PTHR33529">
    <property type="entry name" value="SLR0882 PROTEIN-RELATED"/>
    <property type="match status" value="1"/>
</dbReference>
<dbReference type="InterPro" id="IPR005495">
    <property type="entry name" value="LptG/LptF_permease"/>
</dbReference>
<comment type="subcellular location">
    <subcellularLocation>
        <location evidence="1">Cell membrane</location>
        <topology evidence="1">Multi-pass membrane protein</topology>
    </subcellularLocation>
</comment>
<feature type="transmembrane region" description="Helical" evidence="6">
    <location>
        <begin position="180"/>
        <end position="198"/>
    </location>
</feature>
<feature type="transmembrane region" description="Helical" evidence="6">
    <location>
        <begin position="122"/>
        <end position="142"/>
    </location>
</feature>
<keyword evidence="5 6" id="KW-0472">Membrane</keyword>
<gene>
    <name evidence="7" type="ORF">AVDCRST_MAG08-2022</name>
</gene>
<name>A0A6J4ID54_9PROT</name>
<dbReference type="GO" id="GO:0015920">
    <property type="term" value="P:lipopolysaccharide transport"/>
    <property type="evidence" value="ECO:0007669"/>
    <property type="project" value="TreeGrafter"/>
</dbReference>
<keyword evidence="4 6" id="KW-1133">Transmembrane helix</keyword>
<reference evidence="7" key="1">
    <citation type="submission" date="2020-02" db="EMBL/GenBank/DDBJ databases">
        <authorList>
            <person name="Meier V. D."/>
        </authorList>
    </citation>
    <scope>NUCLEOTIDE SEQUENCE</scope>
    <source>
        <strain evidence="7">AVDCRST_MAG08</strain>
    </source>
</reference>
<accession>A0A6J4ID54</accession>
<evidence type="ECO:0000256" key="4">
    <source>
        <dbReference type="ARBA" id="ARBA00022989"/>
    </source>
</evidence>
<sequence length="237" mass="25602">RDPVDGSLRGVLLQQRRAEDGAEVLTTAASGRLTLAPERGELFLELERGQQITVLPDGRVSTLGFAGSDLSRPLTVRFPGFRPRGSDERELTLWELWAARHGADPSSPLRPSRLDGELHGRLVRAASLAVLPLLAVPMGLAAKRARRSHGIALAAVILMLYQQGLQLLESLGDVGRLDARPALWAAFLLFAVFCGAVFRHSSRNPSEGGFDGALAVIERGAGVVAALLPRRWRRVSP</sequence>
<dbReference type="EMBL" id="CADCTG010000165">
    <property type="protein sequence ID" value="CAA9249142.1"/>
    <property type="molecule type" value="Genomic_DNA"/>
</dbReference>
<evidence type="ECO:0000313" key="7">
    <source>
        <dbReference type="EMBL" id="CAA9249142.1"/>
    </source>
</evidence>
<dbReference type="GO" id="GO:0043190">
    <property type="term" value="C:ATP-binding cassette (ABC) transporter complex"/>
    <property type="evidence" value="ECO:0007669"/>
    <property type="project" value="TreeGrafter"/>
</dbReference>
<organism evidence="7">
    <name type="scientific">uncultured Acetobacteraceae bacterium</name>
    <dbReference type="NCBI Taxonomy" id="169975"/>
    <lineage>
        <taxon>Bacteria</taxon>
        <taxon>Pseudomonadati</taxon>
        <taxon>Pseudomonadota</taxon>
        <taxon>Alphaproteobacteria</taxon>
        <taxon>Acetobacterales</taxon>
        <taxon>Acetobacteraceae</taxon>
        <taxon>environmental samples</taxon>
    </lineage>
</organism>
<feature type="transmembrane region" description="Helical" evidence="6">
    <location>
        <begin position="149"/>
        <end position="168"/>
    </location>
</feature>
<evidence type="ECO:0000256" key="1">
    <source>
        <dbReference type="ARBA" id="ARBA00004651"/>
    </source>
</evidence>
<evidence type="ECO:0008006" key="8">
    <source>
        <dbReference type="Google" id="ProtNLM"/>
    </source>
</evidence>
<proteinExistence type="predicted"/>
<evidence type="ECO:0000256" key="2">
    <source>
        <dbReference type="ARBA" id="ARBA00022475"/>
    </source>
</evidence>
<evidence type="ECO:0000256" key="5">
    <source>
        <dbReference type="ARBA" id="ARBA00023136"/>
    </source>
</evidence>
<dbReference type="PANTHER" id="PTHR33529:SF6">
    <property type="entry name" value="YJGP_YJGQ FAMILY PERMEASE"/>
    <property type="match status" value="1"/>
</dbReference>
<dbReference type="AlphaFoldDB" id="A0A6J4ID54"/>
<keyword evidence="3 6" id="KW-0812">Transmembrane</keyword>
<feature type="non-terminal residue" evidence="7">
    <location>
        <position position="1"/>
    </location>
</feature>
<keyword evidence="2" id="KW-1003">Cell membrane</keyword>
<protein>
    <recommendedName>
        <fullName evidence="8">LptF/LptG family permease</fullName>
    </recommendedName>
</protein>
<evidence type="ECO:0000256" key="3">
    <source>
        <dbReference type="ARBA" id="ARBA00022692"/>
    </source>
</evidence>
<evidence type="ECO:0000256" key="6">
    <source>
        <dbReference type="SAM" id="Phobius"/>
    </source>
</evidence>